<dbReference type="AlphaFoldDB" id="A0A7J0DYP4"/>
<dbReference type="EMBL" id="BJWL01000449">
    <property type="protein sequence ID" value="GFS45488.1"/>
    <property type="molecule type" value="Genomic_DNA"/>
</dbReference>
<evidence type="ECO:0000313" key="3">
    <source>
        <dbReference type="Proteomes" id="UP000585474"/>
    </source>
</evidence>
<gene>
    <name evidence="1" type="ORF">Acr_00g0096380</name>
    <name evidence="2" type="ORF">Acr_00g0096580</name>
</gene>
<dbReference type="Proteomes" id="UP000585474">
    <property type="component" value="Unassembled WGS sequence"/>
</dbReference>
<accession>A0A7J0DYP4</accession>
<proteinExistence type="predicted"/>
<sequence>MVIPSGDSLCPAFMQGFFDSDSSAAQMGRMLSPDRSNGYLSRLALSQRYERAAIRWIEPACLV</sequence>
<dbReference type="EMBL" id="BJWL01000450">
    <property type="protein sequence ID" value="GFS45528.1"/>
    <property type="molecule type" value="Genomic_DNA"/>
</dbReference>
<evidence type="ECO:0000313" key="1">
    <source>
        <dbReference type="EMBL" id="GFS45488.1"/>
    </source>
</evidence>
<organism evidence="2 3">
    <name type="scientific">Actinidia rufa</name>
    <dbReference type="NCBI Taxonomy" id="165716"/>
    <lineage>
        <taxon>Eukaryota</taxon>
        <taxon>Viridiplantae</taxon>
        <taxon>Streptophyta</taxon>
        <taxon>Embryophyta</taxon>
        <taxon>Tracheophyta</taxon>
        <taxon>Spermatophyta</taxon>
        <taxon>Magnoliopsida</taxon>
        <taxon>eudicotyledons</taxon>
        <taxon>Gunneridae</taxon>
        <taxon>Pentapetalae</taxon>
        <taxon>asterids</taxon>
        <taxon>Ericales</taxon>
        <taxon>Actinidiaceae</taxon>
        <taxon>Actinidia</taxon>
    </lineage>
</organism>
<protein>
    <submittedName>
        <fullName evidence="2">Uncharacterized protein</fullName>
    </submittedName>
</protein>
<keyword evidence="3" id="KW-1185">Reference proteome</keyword>
<name>A0A7J0DYP4_9ERIC</name>
<reference evidence="2" key="2">
    <citation type="submission" date="2020-08" db="EMBL/GenBank/DDBJ databases">
        <title>De Novo Assembly of kiwifruit Actinidia rufa.</title>
        <authorList>
            <person name="Sugita-Konishi S."/>
            <person name="Sato K."/>
            <person name="Mori E."/>
            <person name="Abe Y."/>
            <person name="Kisaki G."/>
            <person name="Hamano K."/>
            <person name="Suezawa K."/>
            <person name="Otani M."/>
            <person name="Fukuda T."/>
            <person name="Manabe T."/>
            <person name="Gomi K."/>
            <person name="Tabuchi M."/>
            <person name="Akimitsu K."/>
            <person name="Kataoka I."/>
        </authorList>
    </citation>
    <scope>NUCLEOTIDE SEQUENCE</scope>
    <source>
        <strain evidence="2">Fuchu</strain>
    </source>
</reference>
<evidence type="ECO:0000313" key="2">
    <source>
        <dbReference type="EMBL" id="GFS45528.1"/>
    </source>
</evidence>
<comment type="caution">
    <text evidence="2">The sequence shown here is derived from an EMBL/GenBank/DDBJ whole genome shotgun (WGS) entry which is preliminary data.</text>
</comment>
<reference evidence="3" key="1">
    <citation type="submission" date="2019-07" db="EMBL/GenBank/DDBJ databases">
        <title>De Novo Assembly of kiwifruit Actinidia rufa.</title>
        <authorList>
            <person name="Sugita-Konishi S."/>
            <person name="Sato K."/>
            <person name="Mori E."/>
            <person name="Abe Y."/>
            <person name="Kisaki G."/>
            <person name="Hamano K."/>
            <person name="Suezawa K."/>
            <person name="Otani M."/>
            <person name="Fukuda T."/>
            <person name="Manabe T."/>
            <person name="Gomi K."/>
            <person name="Tabuchi M."/>
            <person name="Akimitsu K."/>
            <person name="Kataoka I."/>
        </authorList>
    </citation>
    <scope>NUCLEOTIDE SEQUENCE [LARGE SCALE GENOMIC DNA]</scope>
    <source>
        <strain evidence="3">cv. Fuchu</strain>
    </source>
</reference>